<feature type="domain" description="HTH lacI-type" evidence="5">
    <location>
        <begin position="6"/>
        <end position="60"/>
    </location>
</feature>
<dbReference type="RefSeq" id="WP_095508633.1">
    <property type="nucleotide sequence ID" value="NZ_MQWD01000001.1"/>
</dbReference>
<evidence type="ECO:0000256" key="1">
    <source>
        <dbReference type="ARBA" id="ARBA00022491"/>
    </source>
</evidence>
<comment type="caution">
    <text evidence="6">The sequence shown here is derived from an EMBL/GenBank/DDBJ whole genome shotgun (WGS) entry which is preliminary data.</text>
</comment>
<dbReference type="Proteomes" id="UP000216339">
    <property type="component" value="Unassembled WGS sequence"/>
</dbReference>
<keyword evidence="7" id="KW-1185">Reference proteome</keyword>
<proteinExistence type="predicted"/>
<dbReference type="AlphaFoldDB" id="A0A271IV60"/>
<dbReference type="SMART" id="SM00354">
    <property type="entry name" value="HTH_LACI"/>
    <property type="match status" value="1"/>
</dbReference>
<keyword evidence="4" id="KW-0804">Transcription</keyword>
<keyword evidence="2" id="KW-0805">Transcription regulation</keyword>
<dbReference type="InterPro" id="IPR028082">
    <property type="entry name" value="Peripla_BP_I"/>
</dbReference>
<sequence>MPSKNATIHDVATLSGVSIGTVSAVLNRKGTVSEGTRRRVLDAISELHYRPSAAARRRLQPTTAKSVGLIVKEVNNPYFADVIFGVQDAARELGYHVLVGHTERSYDLEQRLTELLVAKDVDGLIINPLLNEDTDLSHLFEIRWTNVPLVLIESIRGIQANMVDVDNVAAAMEAVDYLVGLGHRRIVHFGGPQYSGHSEERIEGVRRAFIAHRLVMGEDDVVHAGASLEDGYRAALGYFRDREGDRPTAITCYNDLVAIGVLRALRELGLRVPEDVSVVGFDDIDVASYLSVPLTTVRMPRREIGRRATQMLIGSVEAAGKVAPEKVVLETELVVRASTAPPA</sequence>
<dbReference type="SUPFAM" id="SSF53822">
    <property type="entry name" value="Periplasmic binding protein-like I"/>
    <property type="match status" value="1"/>
</dbReference>
<dbReference type="PANTHER" id="PTHR30146:SF148">
    <property type="entry name" value="HTH-TYPE TRANSCRIPTIONAL REPRESSOR PURR-RELATED"/>
    <property type="match status" value="1"/>
</dbReference>
<dbReference type="OrthoDB" id="9768806at2"/>
<dbReference type="GO" id="GO:0000976">
    <property type="term" value="F:transcription cis-regulatory region binding"/>
    <property type="evidence" value="ECO:0007669"/>
    <property type="project" value="TreeGrafter"/>
</dbReference>
<evidence type="ECO:0000256" key="2">
    <source>
        <dbReference type="ARBA" id="ARBA00023015"/>
    </source>
</evidence>
<evidence type="ECO:0000256" key="3">
    <source>
        <dbReference type="ARBA" id="ARBA00023125"/>
    </source>
</evidence>
<dbReference type="SUPFAM" id="SSF47413">
    <property type="entry name" value="lambda repressor-like DNA-binding domains"/>
    <property type="match status" value="1"/>
</dbReference>
<organism evidence="6 7">
    <name type="scientific">Rubrivirga marina</name>
    <dbReference type="NCBI Taxonomy" id="1196024"/>
    <lineage>
        <taxon>Bacteria</taxon>
        <taxon>Pseudomonadati</taxon>
        <taxon>Rhodothermota</taxon>
        <taxon>Rhodothermia</taxon>
        <taxon>Rhodothermales</taxon>
        <taxon>Rubricoccaceae</taxon>
        <taxon>Rubrivirga</taxon>
    </lineage>
</organism>
<dbReference type="InterPro" id="IPR046335">
    <property type="entry name" value="LacI/GalR-like_sensor"/>
</dbReference>
<dbReference type="Gene3D" id="1.10.260.40">
    <property type="entry name" value="lambda repressor-like DNA-binding domains"/>
    <property type="match status" value="1"/>
</dbReference>
<dbReference type="InterPro" id="IPR010982">
    <property type="entry name" value="Lambda_DNA-bd_dom_sf"/>
</dbReference>
<dbReference type="Gene3D" id="3.40.50.2300">
    <property type="match status" value="2"/>
</dbReference>
<dbReference type="CDD" id="cd06267">
    <property type="entry name" value="PBP1_LacI_sugar_binding-like"/>
    <property type="match status" value="1"/>
</dbReference>
<accession>A0A271IV60</accession>
<dbReference type="EMBL" id="MQWD01000001">
    <property type="protein sequence ID" value="PAP75007.1"/>
    <property type="molecule type" value="Genomic_DNA"/>
</dbReference>
<dbReference type="PANTHER" id="PTHR30146">
    <property type="entry name" value="LACI-RELATED TRANSCRIPTIONAL REPRESSOR"/>
    <property type="match status" value="1"/>
</dbReference>
<gene>
    <name evidence="6" type="ORF">BSZ37_00345</name>
</gene>
<dbReference type="Pfam" id="PF00356">
    <property type="entry name" value="LacI"/>
    <property type="match status" value="1"/>
</dbReference>
<keyword evidence="1" id="KW-0678">Repressor</keyword>
<evidence type="ECO:0000259" key="5">
    <source>
        <dbReference type="PROSITE" id="PS50932"/>
    </source>
</evidence>
<dbReference type="InterPro" id="IPR000843">
    <property type="entry name" value="HTH_LacI"/>
</dbReference>
<dbReference type="GO" id="GO:0003700">
    <property type="term" value="F:DNA-binding transcription factor activity"/>
    <property type="evidence" value="ECO:0007669"/>
    <property type="project" value="TreeGrafter"/>
</dbReference>
<name>A0A271IV60_9BACT</name>
<evidence type="ECO:0000313" key="6">
    <source>
        <dbReference type="EMBL" id="PAP75007.1"/>
    </source>
</evidence>
<evidence type="ECO:0000256" key="4">
    <source>
        <dbReference type="ARBA" id="ARBA00023163"/>
    </source>
</evidence>
<dbReference type="Pfam" id="PF13377">
    <property type="entry name" value="Peripla_BP_3"/>
    <property type="match status" value="1"/>
</dbReference>
<dbReference type="PROSITE" id="PS00356">
    <property type="entry name" value="HTH_LACI_1"/>
    <property type="match status" value="1"/>
</dbReference>
<reference evidence="6 7" key="1">
    <citation type="submission" date="2016-11" db="EMBL/GenBank/DDBJ databases">
        <title>Study of marine rhodopsin-containing bacteria.</title>
        <authorList>
            <person name="Yoshizawa S."/>
            <person name="Kumagai Y."/>
            <person name="Kogure K."/>
        </authorList>
    </citation>
    <scope>NUCLEOTIDE SEQUENCE [LARGE SCALE GENOMIC DNA]</scope>
    <source>
        <strain evidence="6 7">SAORIC-28</strain>
    </source>
</reference>
<protein>
    <submittedName>
        <fullName evidence="6">LacI family transcriptional regulator</fullName>
    </submittedName>
</protein>
<keyword evidence="3" id="KW-0238">DNA-binding</keyword>
<dbReference type="PROSITE" id="PS50932">
    <property type="entry name" value="HTH_LACI_2"/>
    <property type="match status" value="1"/>
</dbReference>
<dbReference type="CDD" id="cd01392">
    <property type="entry name" value="HTH_LacI"/>
    <property type="match status" value="1"/>
</dbReference>
<evidence type="ECO:0000313" key="7">
    <source>
        <dbReference type="Proteomes" id="UP000216339"/>
    </source>
</evidence>